<dbReference type="Proteomes" id="UP000254866">
    <property type="component" value="Unassembled WGS sequence"/>
</dbReference>
<sequence>MSSDQPKSAWFGQKAISSLRGIWNVRSKQSHHKLSPLPETSIERLTSPKEKTILYLAYGSNLARETFQGTRGVKPLSSVNVHAPTLALTFDLPGIPYLEPCFANTRYRDPSSDPPSESPGYHKDRWHKGLVGVVYEITPEDYRTIIATEGGGAGYQQVVVPCYALAKDDIVAPIPSGTPFKAHTLLQPRDHSEMDAGEIEVKNTSRPIQRQDPSYAQPSARYLKLLTDGGEEHSLPSEYLAYLYNIRPYTITTFRQRIGRTIFLTSWIPIVMTFMGLGKILADKKGKMPTWMVPIMGALFKGLWGSYDVFFKRPFGDGERTMNEQKDEGRWLEEASPEWLDEKTRQAAIVI</sequence>
<dbReference type="GeneID" id="43592891"/>
<feature type="binding site" evidence="4">
    <location>
        <position position="222"/>
    </location>
    <ligand>
        <name>substrate</name>
    </ligand>
</feature>
<organism evidence="6 7">
    <name type="scientific">Venustampulla echinocandica</name>
    <dbReference type="NCBI Taxonomy" id="2656787"/>
    <lineage>
        <taxon>Eukaryota</taxon>
        <taxon>Fungi</taxon>
        <taxon>Dikarya</taxon>
        <taxon>Ascomycota</taxon>
        <taxon>Pezizomycotina</taxon>
        <taxon>Leotiomycetes</taxon>
        <taxon>Helotiales</taxon>
        <taxon>Pleuroascaceae</taxon>
        <taxon>Venustampulla</taxon>
    </lineage>
</organism>
<accession>A0A370TX15</accession>
<comment type="caution">
    <text evidence="6">The sequence shown here is derived from an EMBL/GenBank/DDBJ whole genome shotgun (WGS) entry which is preliminary data.</text>
</comment>
<dbReference type="GO" id="GO:0003839">
    <property type="term" value="F:gamma-glutamylcyclotransferase activity"/>
    <property type="evidence" value="ECO:0007669"/>
    <property type="project" value="UniProtKB-EC"/>
</dbReference>
<dbReference type="InterPro" id="IPR017939">
    <property type="entry name" value="G-Glutamylcylcotransferase"/>
</dbReference>
<feature type="transmembrane region" description="Helical" evidence="5">
    <location>
        <begin position="262"/>
        <end position="282"/>
    </location>
</feature>
<dbReference type="EMBL" id="NPIC01000001">
    <property type="protein sequence ID" value="RDL40063.1"/>
    <property type="molecule type" value="Genomic_DNA"/>
</dbReference>
<dbReference type="Gene3D" id="3.10.490.10">
    <property type="entry name" value="Gamma-glutamyl cyclotransferase-like"/>
    <property type="match status" value="1"/>
</dbReference>
<evidence type="ECO:0000313" key="7">
    <source>
        <dbReference type="Proteomes" id="UP000254866"/>
    </source>
</evidence>
<keyword evidence="5" id="KW-0812">Transmembrane</keyword>
<reference evidence="6 7" key="1">
    <citation type="journal article" date="2018" name="IMA Fungus">
        <title>IMA Genome-F 9: Draft genome sequence of Annulohypoxylon stygium, Aspergillus mulundensis, Berkeleyomyces basicola (syn. Thielaviopsis basicola), Ceratocystis smalleyi, two Cercospora beticola strains, Coleophoma cylindrospora, Fusarium fracticaudum, Phialophora cf. hyalina, and Morchella septimelata.</title>
        <authorList>
            <person name="Wingfield B.D."/>
            <person name="Bills G.F."/>
            <person name="Dong Y."/>
            <person name="Huang W."/>
            <person name="Nel W.J."/>
            <person name="Swalarsk-Parry B.S."/>
            <person name="Vaghefi N."/>
            <person name="Wilken P.M."/>
            <person name="An Z."/>
            <person name="de Beer Z.W."/>
            <person name="De Vos L."/>
            <person name="Chen L."/>
            <person name="Duong T.A."/>
            <person name="Gao Y."/>
            <person name="Hammerbacher A."/>
            <person name="Kikkert J.R."/>
            <person name="Li Y."/>
            <person name="Li H."/>
            <person name="Li K."/>
            <person name="Li Q."/>
            <person name="Liu X."/>
            <person name="Ma X."/>
            <person name="Naidoo K."/>
            <person name="Pethybridge S.J."/>
            <person name="Sun J."/>
            <person name="Steenkamp E.T."/>
            <person name="van der Nest M.A."/>
            <person name="van Wyk S."/>
            <person name="Wingfield M.J."/>
            <person name="Xiong C."/>
            <person name="Yue Q."/>
            <person name="Zhang X."/>
        </authorList>
    </citation>
    <scope>NUCLEOTIDE SEQUENCE [LARGE SCALE GENOMIC DNA]</scope>
    <source>
        <strain evidence="6 7">BP 5553</strain>
    </source>
</reference>
<keyword evidence="5" id="KW-1133">Transmembrane helix</keyword>
<dbReference type="EC" id="4.3.2.9" evidence="1"/>
<dbReference type="STRING" id="2656787.A0A370TX15"/>
<dbReference type="RefSeq" id="XP_031872719.1">
    <property type="nucleotide sequence ID" value="XM_032008665.1"/>
</dbReference>
<feature type="active site" description="Proton acceptor" evidence="3">
    <location>
        <position position="149"/>
    </location>
</feature>
<dbReference type="AlphaFoldDB" id="A0A370TX15"/>
<keyword evidence="5" id="KW-0472">Membrane</keyword>
<protein>
    <recommendedName>
        <fullName evidence="1">gamma-glutamylcyclotransferase</fullName>
        <ecNumber evidence="1">4.3.2.9</ecNumber>
    </recommendedName>
</protein>
<gene>
    <name evidence="6" type="ORF">BP5553_00042</name>
</gene>
<evidence type="ECO:0000256" key="4">
    <source>
        <dbReference type="PIRSR" id="PIRSR617939-2"/>
    </source>
</evidence>
<evidence type="ECO:0000313" key="6">
    <source>
        <dbReference type="EMBL" id="RDL40063.1"/>
    </source>
</evidence>
<dbReference type="PANTHER" id="PTHR12935:SF0">
    <property type="entry name" value="GAMMA-GLUTAMYLCYCLOTRANSFERASE"/>
    <property type="match status" value="1"/>
</dbReference>
<keyword evidence="7" id="KW-1185">Reference proteome</keyword>
<name>A0A370TX15_9HELO</name>
<evidence type="ECO:0000256" key="3">
    <source>
        <dbReference type="PIRSR" id="PIRSR617939-1"/>
    </source>
</evidence>
<dbReference type="OrthoDB" id="2017317at2759"/>
<evidence type="ECO:0000256" key="2">
    <source>
        <dbReference type="ARBA" id="ARBA00023239"/>
    </source>
</evidence>
<evidence type="ECO:0000256" key="1">
    <source>
        <dbReference type="ARBA" id="ARBA00012346"/>
    </source>
</evidence>
<feature type="binding site" evidence="4">
    <location>
        <begin position="55"/>
        <end position="60"/>
    </location>
    <ligand>
        <name>substrate</name>
    </ligand>
</feature>
<keyword evidence="2" id="KW-0456">Lyase</keyword>
<evidence type="ECO:0000256" key="5">
    <source>
        <dbReference type="SAM" id="Phobius"/>
    </source>
</evidence>
<dbReference type="PANTHER" id="PTHR12935">
    <property type="entry name" value="GAMMA-GLUTAMYLCYCLOTRANSFERASE"/>
    <property type="match status" value="1"/>
</dbReference>
<proteinExistence type="predicted"/>